<evidence type="ECO:0000313" key="7">
    <source>
        <dbReference type="EMBL" id="ASQ46088.1"/>
    </source>
</evidence>
<dbReference type="InterPro" id="IPR012899">
    <property type="entry name" value="LTXXQ"/>
</dbReference>
<evidence type="ECO:0000256" key="4">
    <source>
        <dbReference type="ARBA" id="ARBA00022764"/>
    </source>
</evidence>
<dbReference type="RefSeq" id="WP_094091075.1">
    <property type="nucleotide sequence ID" value="NZ_CP016397.1"/>
</dbReference>
<dbReference type="GO" id="GO:0051082">
    <property type="term" value="F:unfolded protein binding"/>
    <property type="evidence" value="ECO:0007669"/>
    <property type="project" value="TreeGrafter"/>
</dbReference>
<keyword evidence="4" id="KW-0574">Periplasm</keyword>
<dbReference type="EMBL" id="CP016397">
    <property type="protein sequence ID" value="ASQ46088.1"/>
    <property type="molecule type" value="Genomic_DNA"/>
</dbReference>
<dbReference type="AlphaFoldDB" id="A0A222P2L2"/>
<dbReference type="GO" id="GO:0030288">
    <property type="term" value="C:outer membrane-bounded periplasmic space"/>
    <property type="evidence" value="ECO:0007669"/>
    <property type="project" value="TreeGrafter"/>
</dbReference>
<evidence type="ECO:0000256" key="1">
    <source>
        <dbReference type="ARBA" id="ARBA00004418"/>
    </source>
</evidence>
<proteinExistence type="inferred from homology"/>
<dbReference type="CDD" id="cd09916">
    <property type="entry name" value="CpxP_like"/>
    <property type="match status" value="1"/>
</dbReference>
<feature type="chain" id="PRO_5012081443" evidence="6">
    <location>
        <begin position="22"/>
        <end position="163"/>
    </location>
</feature>
<dbReference type="Gene3D" id="1.20.120.1490">
    <property type="match status" value="1"/>
</dbReference>
<evidence type="ECO:0000256" key="6">
    <source>
        <dbReference type="SAM" id="SignalP"/>
    </source>
</evidence>
<dbReference type="PANTHER" id="PTHR38102:SF1">
    <property type="entry name" value="PERIPLASMIC CHAPERONE SPY"/>
    <property type="match status" value="1"/>
</dbReference>
<name>A0A222P2L2_9GAMM</name>
<evidence type="ECO:0000256" key="2">
    <source>
        <dbReference type="ARBA" id="ARBA00008441"/>
    </source>
</evidence>
<dbReference type="Pfam" id="PF07813">
    <property type="entry name" value="LTXXQ"/>
    <property type="match status" value="1"/>
</dbReference>
<reference evidence="8" key="1">
    <citation type="submission" date="2016-07" db="EMBL/GenBank/DDBJ databases">
        <authorList>
            <person name="Florea S."/>
            <person name="Webb J.S."/>
            <person name="Jaromczyk J."/>
            <person name="Schardl C.L."/>
        </authorList>
    </citation>
    <scope>NUCLEOTIDE SEQUENCE [LARGE SCALE GENOMIC DNA]</scope>
    <source>
        <strain evidence="8">CDC-D5610</strain>
    </source>
</reference>
<dbReference type="KEGG" id="lcd:clem_07675"/>
<dbReference type="OrthoDB" id="5651526at2"/>
<evidence type="ECO:0000256" key="3">
    <source>
        <dbReference type="ARBA" id="ARBA00022729"/>
    </source>
</evidence>
<feature type="region of interest" description="Disordered" evidence="5">
    <location>
        <begin position="23"/>
        <end position="49"/>
    </location>
</feature>
<feature type="compositionally biased region" description="Low complexity" evidence="5">
    <location>
        <begin position="27"/>
        <end position="42"/>
    </location>
</feature>
<dbReference type="PIRSF" id="PIRSF034445">
    <property type="entry name" value="CpxP_Spy"/>
    <property type="match status" value="1"/>
</dbReference>
<comment type="similarity">
    <text evidence="2">Belongs to the CpxP/Spy family.</text>
</comment>
<accession>A0A222P2L2</accession>
<feature type="signal peptide" evidence="6">
    <location>
        <begin position="1"/>
        <end position="21"/>
    </location>
</feature>
<gene>
    <name evidence="7" type="primary">spy</name>
    <name evidence="7" type="ORF">clem_07675</name>
</gene>
<protein>
    <submittedName>
        <fullName evidence="7">Spheroplast protein Y</fullName>
    </submittedName>
</protein>
<evidence type="ECO:0000256" key="5">
    <source>
        <dbReference type="SAM" id="MobiDB-lite"/>
    </source>
</evidence>
<evidence type="ECO:0000313" key="8">
    <source>
        <dbReference type="Proteomes" id="UP000201728"/>
    </source>
</evidence>
<keyword evidence="8" id="KW-1185">Reference proteome</keyword>
<keyword evidence="3 6" id="KW-0732">Signal</keyword>
<organism evidence="7 8">
    <name type="scientific">Legionella clemsonensis</name>
    <dbReference type="NCBI Taxonomy" id="1867846"/>
    <lineage>
        <taxon>Bacteria</taxon>
        <taxon>Pseudomonadati</taxon>
        <taxon>Pseudomonadota</taxon>
        <taxon>Gammaproteobacteria</taxon>
        <taxon>Legionellales</taxon>
        <taxon>Legionellaceae</taxon>
        <taxon>Legionella</taxon>
    </lineage>
</organism>
<dbReference type="PANTHER" id="PTHR38102">
    <property type="entry name" value="PERIPLASMIC CHAPERONE SPY"/>
    <property type="match status" value="1"/>
</dbReference>
<dbReference type="Proteomes" id="UP000201728">
    <property type="component" value="Chromosome"/>
</dbReference>
<dbReference type="InterPro" id="IPR052211">
    <property type="entry name" value="Cpx_auxiliary_protein"/>
</dbReference>
<comment type="subcellular location">
    <subcellularLocation>
        <location evidence="1">Periplasm</location>
    </subcellularLocation>
</comment>
<sequence>MKKISLVALVLSFALGQSAFAAPANDTSTSNQTTSTTSSMSSDNGSCPCPGKRMQEMMDSLNLDASQQAKIKAIKDQLKQSQQSNWEQMKSIRSQIHDLIAADTLDNSKLNSLISQKKELLGEMMKAKISAKQQIYSVLNADQKSQFKQLMKQWEEKRMNHKC</sequence>